<gene>
    <name evidence="2" type="ORF">CLV32_3446</name>
</gene>
<dbReference type="Pfam" id="PF03572">
    <property type="entry name" value="Peptidase_S41"/>
    <property type="match status" value="1"/>
</dbReference>
<dbReference type="EMBL" id="SNWM01000004">
    <property type="protein sequence ID" value="TDO20812.1"/>
    <property type="molecule type" value="Genomic_DNA"/>
</dbReference>
<dbReference type="Proteomes" id="UP000295499">
    <property type="component" value="Unassembled WGS sequence"/>
</dbReference>
<dbReference type="SUPFAM" id="SSF52096">
    <property type="entry name" value="ClpP/crotonase"/>
    <property type="match status" value="1"/>
</dbReference>
<dbReference type="CDD" id="cd07562">
    <property type="entry name" value="Peptidase_S41_TRI"/>
    <property type="match status" value="1"/>
</dbReference>
<evidence type="ECO:0000313" key="3">
    <source>
        <dbReference type="Proteomes" id="UP000295499"/>
    </source>
</evidence>
<dbReference type="RefSeq" id="WP_133557609.1">
    <property type="nucleotide sequence ID" value="NZ_SNWM01000004.1"/>
</dbReference>
<dbReference type="GO" id="GO:0006508">
    <property type="term" value="P:proteolysis"/>
    <property type="evidence" value="ECO:0007669"/>
    <property type="project" value="UniProtKB-KW"/>
</dbReference>
<dbReference type="InterPro" id="IPR036034">
    <property type="entry name" value="PDZ_sf"/>
</dbReference>
<dbReference type="Gene3D" id="3.90.226.10">
    <property type="entry name" value="2-enoyl-CoA Hydratase, Chain A, domain 1"/>
    <property type="match status" value="1"/>
</dbReference>
<dbReference type="SMART" id="SM00245">
    <property type="entry name" value="TSPc"/>
    <property type="match status" value="1"/>
</dbReference>
<feature type="domain" description="Tail specific protease" evidence="1">
    <location>
        <begin position="512"/>
        <end position="724"/>
    </location>
</feature>
<reference evidence="2 3" key="1">
    <citation type="submission" date="2019-03" db="EMBL/GenBank/DDBJ databases">
        <title>Genomic Encyclopedia of Archaeal and Bacterial Type Strains, Phase II (KMG-II): from individual species to whole genera.</title>
        <authorList>
            <person name="Goeker M."/>
        </authorList>
    </citation>
    <scope>NUCLEOTIDE SEQUENCE [LARGE SCALE GENOMIC DNA]</scope>
    <source>
        <strain evidence="2 3">DSM 19034</strain>
    </source>
</reference>
<dbReference type="InterPro" id="IPR029045">
    <property type="entry name" value="ClpP/crotonase-like_dom_sf"/>
</dbReference>
<organism evidence="2 3">
    <name type="scientific">Pedobacter duraquae</name>
    <dbReference type="NCBI Taxonomy" id="425511"/>
    <lineage>
        <taxon>Bacteria</taxon>
        <taxon>Pseudomonadati</taxon>
        <taxon>Bacteroidota</taxon>
        <taxon>Sphingobacteriia</taxon>
        <taxon>Sphingobacteriales</taxon>
        <taxon>Sphingobacteriaceae</taxon>
        <taxon>Pedobacter</taxon>
    </lineage>
</organism>
<comment type="caution">
    <text evidence="2">The sequence shown here is derived from an EMBL/GenBank/DDBJ whole genome shotgun (WGS) entry which is preliminary data.</text>
</comment>
<sequence>MKKLFYLIILLLFQCTPSQPKFNGDFELLDNKSGLPLGWKFPFSKTKSKGYVVTMDSAIKQHGKYAISIQNVNSASTYGIINYKIEDIIKCDSITLRGYIKAEGVISGYAGLWMRTDDGKGNSLAFNNMLAKGIKGTTPWKFVSISIPYNREKVRSLNIGGLLTGDGRAWFDNMEVLVDGKPLNKAKFSKKIILNAEADTAYQYSSGIKQFKLNPQLLINLTAAGQFWSFLKYHHPAVAKGDYNWDAELFRLLPPVIKAKNNKSLSTVLEQFLDKLPTPGYCDKCAEISSTSFVIRPEYGMLLNNPTLSKSLQEKLKYVINNRNLGENYYISMAENTHNPQFTNERVYSDMFYPDTGYRLLALYRYWAMINYFFPSKYLIGENWNTVLTSSLSEFVDARNEVDYSLATLKLIAKIKDTHAGFYGDDEALNKFKGNYLAALQAKFIEGKLIITDLNTDTLDVKFKLAIGDIIQKINDVYVDSLVKKYLPYTSASNYDTQLRDMPTDFLLRSNEPKVKLTISRNGNVFNYRVPTGNLASFFKDRTFEHAVPYKLIDQDIGYVYPGKYKNSMLNDIKKKFSTVKGIIIDMRCYPADFMPFTFGSYIKDKPSSFVKLTAGSIGYPGAFHFKPEIVNGQEFGRPDNAFKGKIIIIVNSTTQSQAEYTTIAFQSSPNVKVIGSTTAGADGDVSNIYLPGGIFTRISGLGVYYPDGTHTQRVGVRIDHKIYPTIKGITQGRDELMEKALELLKAAI</sequence>
<proteinExistence type="predicted"/>
<dbReference type="InterPro" id="IPR005151">
    <property type="entry name" value="Tail-specific_protease"/>
</dbReference>
<evidence type="ECO:0000259" key="1">
    <source>
        <dbReference type="SMART" id="SM00245"/>
    </source>
</evidence>
<evidence type="ECO:0000313" key="2">
    <source>
        <dbReference type="EMBL" id="TDO20812.1"/>
    </source>
</evidence>
<keyword evidence="3" id="KW-1185">Reference proteome</keyword>
<keyword evidence="2" id="KW-0378">Hydrolase</keyword>
<keyword evidence="2" id="KW-0645">Protease</keyword>
<dbReference type="AlphaFoldDB" id="A0A4R6IFF6"/>
<accession>A0A4R6IFF6</accession>
<protein>
    <submittedName>
        <fullName evidence="2">C-terminal processing protease CtpA/Prc</fullName>
    </submittedName>
</protein>
<dbReference type="GO" id="GO:0008236">
    <property type="term" value="F:serine-type peptidase activity"/>
    <property type="evidence" value="ECO:0007669"/>
    <property type="project" value="InterPro"/>
</dbReference>
<dbReference type="Gene3D" id="2.30.42.10">
    <property type="match status" value="1"/>
</dbReference>
<name>A0A4R6IFF6_9SPHI</name>
<dbReference type="Gene3D" id="2.60.120.260">
    <property type="entry name" value="Galactose-binding domain-like"/>
    <property type="match status" value="1"/>
</dbReference>
<dbReference type="OrthoDB" id="5379939at2"/>